<proteinExistence type="predicted"/>
<reference key="2">
    <citation type="submission" date="2011-10" db="EMBL/GenBank/DDBJ databases">
        <title>The genome and transcriptome sequence of Clonorchis sinensis provide insights into the carcinogenic liver fluke.</title>
        <authorList>
            <person name="Wang X."/>
            <person name="Huang Y."/>
            <person name="Chen W."/>
            <person name="Liu H."/>
            <person name="Guo L."/>
            <person name="Chen Y."/>
            <person name="Luo F."/>
            <person name="Zhou W."/>
            <person name="Sun J."/>
            <person name="Mao Q."/>
            <person name="Liang P."/>
            <person name="Zhou C."/>
            <person name="Tian Y."/>
            <person name="Men J."/>
            <person name="Lv X."/>
            <person name="Huang L."/>
            <person name="Zhou J."/>
            <person name="Hu Y."/>
            <person name="Li R."/>
            <person name="Zhang F."/>
            <person name="Lei H."/>
            <person name="Li X."/>
            <person name="Hu X."/>
            <person name="Liang C."/>
            <person name="Xu J."/>
            <person name="Wu Z."/>
            <person name="Yu X."/>
        </authorList>
    </citation>
    <scope>NUCLEOTIDE SEQUENCE</scope>
    <source>
        <strain>Henan</strain>
    </source>
</reference>
<evidence type="ECO:0000313" key="2">
    <source>
        <dbReference type="Proteomes" id="UP000008909"/>
    </source>
</evidence>
<evidence type="ECO:0000313" key="1">
    <source>
        <dbReference type="EMBL" id="GAA51541.1"/>
    </source>
</evidence>
<reference evidence="1" key="1">
    <citation type="journal article" date="2011" name="Genome Biol.">
        <title>The draft genome of the carcinogenic human liver fluke Clonorchis sinensis.</title>
        <authorList>
            <person name="Wang X."/>
            <person name="Chen W."/>
            <person name="Huang Y."/>
            <person name="Sun J."/>
            <person name="Men J."/>
            <person name="Liu H."/>
            <person name="Luo F."/>
            <person name="Guo L."/>
            <person name="Lv X."/>
            <person name="Deng C."/>
            <person name="Zhou C."/>
            <person name="Fan Y."/>
            <person name="Li X."/>
            <person name="Huang L."/>
            <person name="Hu Y."/>
            <person name="Liang C."/>
            <person name="Hu X."/>
            <person name="Xu J."/>
            <person name="Yu X."/>
        </authorList>
    </citation>
    <scope>NUCLEOTIDE SEQUENCE [LARGE SCALE GENOMIC DNA]</scope>
    <source>
        <strain evidence="1">Henan</strain>
    </source>
</reference>
<accession>G7YF06</accession>
<sequence length="292" mass="33510">MEKSRSRDNTPGQERFSYVVHLNVYQSDPDVTEVCGLCPRGESSCMKEGVWDACRSRDRKSRAYLFGNACCELYLVSLGDETLACINAISCTIHGVFLPSRFLLMHRAHKLRIGNFRKAILEEQSNKTYLVMQESKEDRGRHRTVKNTRLIHKHLVTIKLGYLINKRKNKLRERASNPNRCVNFRTLERANEHRRRRNLFSSSMLSVRVINCDVFISQLDISSSTYYGVTNEVDSLNPALMMSPRLVMKRLQSNCQAWRTDQQSISAPELPIFHNIAEVEAVKIACHTATAV</sequence>
<dbReference type="Proteomes" id="UP000008909">
    <property type="component" value="Unassembled WGS sequence"/>
</dbReference>
<dbReference type="AlphaFoldDB" id="G7YF06"/>
<name>G7YF06_CLOSI</name>
<gene>
    <name evidence="1" type="ORF">CLF_106353</name>
</gene>
<dbReference type="EMBL" id="DF143166">
    <property type="protein sequence ID" value="GAA51541.1"/>
    <property type="molecule type" value="Genomic_DNA"/>
</dbReference>
<keyword evidence="2" id="KW-1185">Reference proteome</keyword>
<protein>
    <submittedName>
        <fullName evidence="1">Uncharacterized protein</fullName>
    </submittedName>
</protein>
<organism evidence="1 2">
    <name type="scientific">Clonorchis sinensis</name>
    <name type="common">Chinese liver fluke</name>
    <dbReference type="NCBI Taxonomy" id="79923"/>
    <lineage>
        <taxon>Eukaryota</taxon>
        <taxon>Metazoa</taxon>
        <taxon>Spiralia</taxon>
        <taxon>Lophotrochozoa</taxon>
        <taxon>Platyhelminthes</taxon>
        <taxon>Trematoda</taxon>
        <taxon>Digenea</taxon>
        <taxon>Opisthorchiida</taxon>
        <taxon>Opisthorchiata</taxon>
        <taxon>Opisthorchiidae</taxon>
        <taxon>Clonorchis</taxon>
    </lineage>
</organism>